<proteinExistence type="predicted"/>
<dbReference type="EMBL" id="MIGZ01000036">
    <property type="protein sequence ID" value="ODQ94587.1"/>
    <property type="molecule type" value="Genomic_DNA"/>
</dbReference>
<gene>
    <name evidence="3" type="ORF">BHQ17_08515</name>
</gene>
<dbReference type="InterPro" id="IPR050471">
    <property type="entry name" value="AB_hydrolase"/>
</dbReference>
<dbReference type="PANTHER" id="PTHR43433:SF1">
    <property type="entry name" value="BLL5160 PROTEIN"/>
    <property type="match status" value="1"/>
</dbReference>
<dbReference type="GO" id="GO:0016787">
    <property type="term" value="F:hydrolase activity"/>
    <property type="evidence" value="ECO:0007669"/>
    <property type="project" value="UniProtKB-KW"/>
</dbReference>
<keyword evidence="1" id="KW-0560">Oxidoreductase</keyword>
<dbReference type="InterPro" id="IPR029058">
    <property type="entry name" value="AB_hydrolase_fold"/>
</dbReference>
<dbReference type="RefSeq" id="WP_069404771.1">
    <property type="nucleotide sequence ID" value="NZ_MIGZ01000036.1"/>
</dbReference>
<accession>A0A1E3RZ01</accession>
<reference evidence="4" key="1">
    <citation type="submission" date="2016-09" db="EMBL/GenBank/DDBJ databases">
        <authorList>
            <person name="Greninger A.L."/>
            <person name="Jerome K.R."/>
            <person name="Mcnair B."/>
            <person name="Wallis C."/>
            <person name="Fang F."/>
        </authorList>
    </citation>
    <scope>NUCLEOTIDE SEQUENCE [LARGE SCALE GENOMIC DNA]</scope>
    <source>
        <strain evidence="4">M7</strain>
    </source>
</reference>
<dbReference type="SUPFAM" id="SSF53474">
    <property type="entry name" value="alpha/beta-Hydrolases"/>
    <property type="match status" value="1"/>
</dbReference>
<dbReference type="AlphaFoldDB" id="A0A1E3RZ01"/>
<dbReference type="InterPro" id="IPR000073">
    <property type="entry name" value="AB_hydrolase_1"/>
</dbReference>
<evidence type="ECO:0000313" key="3">
    <source>
        <dbReference type="EMBL" id="ODQ94587.1"/>
    </source>
</evidence>
<organism evidence="3 4">
    <name type="scientific">Mycolicibacterium holsaticum</name>
    <dbReference type="NCBI Taxonomy" id="152142"/>
    <lineage>
        <taxon>Bacteria</taxon>
        <taxon>Bacillati</taxon>
        <taxon>Actinomycetota</taxon>
        <taxon>Actinomycetes</taxon>
        <taxon>Mycobacteriales</taxon>
        <taxon>Mycobacteriaceae</taxon>
        <taxon>Mycolicibacterium</taxon>
    </lineage>
</organism>
<dbReference type="InterPro" id="IPR000639">
    <property type="entry name" value="Epox_hydrolase-like"/>
</dbReference>
<evidence type="ECO:0000313" key="4">
    <source>
        <dbReference type="Proteomes" id="UP000094243"/>
    </source>
</evidence>
<keyword evidence="3" id="KW-0378">Hydrolase</keyword>
<feature type="domain" description="AB hydrolase-1" evidence="2">
    <location>
        <begin position="88"/>
        <end position="341"/>
    </location>
</feature>
<keyword evidence="4" id="KW-1185">Reference proteome</keyword>
<comment type="caution">
    <text evidence="3">The sequence shown here is derived from an EMBL/GenBank/DDBJ whole genome shotgun (WGS) entry which is preliminary data.</text>
</comment>
<dbReference type="PANTHER" id="PTHR43433">
    <property type="entry name" value="HYDROLASE, ALPHA/BETA FOLD FAMILY PROTEIN"/>
    <property type="match status" value="1"/>
</dbReference>
<name>A0A1E3RZ01_9MYCO</name>
<dbReference type="PRINTS" id="PR00412">
    <property type="entry name" value="EPOXHYDRLASE"/>
</dbReference>
<evidence type="ECO:0000256" key="1">
    <source>
        <dbReference type="ARBA" id="ARBA00022559"/>
    </source>
</evidence>
<sequence>MTDNEIEPPHDRGAAARWLAGGAGLTAVGSAAGVSVARSLRRRLSTDDPYAHENFHLLDADRSYVVTTPDGVSLAVREVGPKDAFLTVVFAHGFCLRMGAFHFQRARLTEQWGEQVRMVFYDQRGHGQSDESSPEDYTVAQLGRDLEAVLAVMAPRGPVVLVGHSMGGMTVLSHARLYPQRYPTRIVGAAVISSAAEGVSRSPLGEILKNPALEAVRFAVRYAPKAVHRSRGVAKSVIGPILRAGSYGDEEISPSVVAFSEEMMHGTPITTVVEFLHALEVHDETAGLATLAKIPTLIACGDRDLLTPKEYSEDMAAALPKSELVIVRGAGHLVQLEQPDIIDDALVRLVERATPSKLVALTRRVRERVRHD</sequence>
<dbReference type="GO" id="GO:0004601">
    <property type="term" value="F:peroxidase activity"/>
    <property type="evidence" value="ECO:0007669"/>
    <property type="project" value="UniProtKB-KW"/>
</dbReference>
<dbReference type="Proteomes" id="UP000094243">
    <property type="component" value="Unassembled WGS sequence"/>
</dbReference>
<evidence type="ECO:0000259" key="2">
    <source>
        <dbReference type="Pfam" id="PF12697"/>
    </source>
</evidence>
<dbReference type="Gene3D" id="3.40.50.1820">
    <property type="entry name" value="alpha/beta hydrolase"/>
    <property type="match status" value="1"/>
</dbReference>
<dbReference type="Pfam" id="PF12697">
    <property type="entry name" value="Abhydrolase_6"/>
    <property type="match status" value="1"/>
</dbReference>
<protein>
    <submittedName>
        <fullName evidence="3">Alpha/beta hydrolase</fullName>
    </submittedName>
</protein>
<keyword evidence="1" id="KW-0575">Peroxidase</keyword>